<dbReference type="PANTHER" id="PTHR21310:SF15">
    <property type="entry name" value="AMINOGLYCOSIDE PHOSPHOTRANSFERASE DOMAIN-CONTAINING PROTEIN"/>
    <property type="match status" value="1"/>
</dbReference>
<dbReference type="Proteomes" id="UP000250043">
    <property type="component" value="Unassembled WGS sequence"/>
</dbReference>
<evidence type="ECO:0000259" key="1">
    <source>
        <dbReference type="Pfam" id="PF01636"/>
    </source>
</evidence>
<dbReference type="EMBL" id="KV722498">
    <property type="protein sequence ID" value="OCH87099.1"/>
    <property type="molecule type" value="Genomic_DNA"/>
</dbReference>
<dbReference type="Gene3D" id="3.90.1200.10">
    <property type="match status" value="1"/>
</dbReference>
<gene>
    <name evidence="2" type="ORF">OBBRIDRAFT_782139</name>
</gene>
<evidence type="ECO:0000313" key="3">
    <source>
        <dbReference type="Proteomes" id="UP000250043"/>
    </source>
</evidence>
<dbReference type="PANTHER" id="PTHR21310">
    <property type="entry name" value="AMINOGLYCOSIDE PHOSPHOTRANSFERASE-RELATED-RELATED"/>
    <property type="match status" value="1"/>
</dbReference>
<dbReference type="InterPro" id="IPR011009">
    <property type="entry name" value="Kinase-like_dom_sf"/>
</dbReference>
<dbReference type="InterPro" id="IPR002575">
    <property type="entry name" value="Aminoglycoside_PTrfase"/>
</dbReference>
<dbReference type="OrthoDB" id="2831558at2759"/>
<dbReference type="AlphaFoldDB" id="A0A8E2DIQ9"/>
<dbReference type="InterPro" id="IPR051678">
    <property type="entry name" value="AGP_Transferase"/>
</dbReference>
<evidence type="ECO:0000313" key="2">
    <source>
        <dbReference type="EMBL" id="OCH87099.1"/>
    </source>
</evidence>
<name>A0A8E2DIQ9_9APHY</name>
<accession>A0A8E2DIQ9</accession>
<proteinExistence type="predicted"/>
<protein>
    <recommendedName>
        <fullName evidence="1">Aminoglycoside phosphotransferase domain-containing protein</fullName>
    </recommendedName>
</protein>
<feature type="domain" description="Aminoglycoside phosphotransferase" evidence="1">
    <location>
        <begin position="38"/>
        <end position="277"/>
    </location>
</feature>
<reference evidence="2 3" key="1">
    <citation type="submission" date="2016-07" db="EMBL/GenBank/DDBJ databases">
        <title>Draft genome of the white-rot fungus Obba rivulosa 3A-2.</title>
        <authorList>
            <consortium name="DOE Joint Genome Institute"/>
            <person name="Miettinen O."/>
            <person name="Riley R."/>
            <person name="Acob R."/>
            <person name="Barry K."/>
            <person name="Cullen D."/>
            <person name="De Vries R."/>
            <person name="Hainaut M."/>
            <person name="Hatakka A."/>
            <person name="Henrissat B."/>
            <person name="Hilden K."/>
            <person name="Kuo R."/>
            <person name="Labutti K."/>
            <person name="Lipzen A."/>
            <person name="Makela M.R."/>
            <person name="Sandor L."/>
            <person name="Spatafora J.W."/>
            <person name="Grigoriev I.V."/>
            <person name="Hibbett D.S."/>
        </authorList>
    </citation>
    <scope>NUCLEOTIDE SEQUENCE [LARGE SCALE GENOMIC DNA]</scope>
    <source>
        <strain evidence="2 3">3A-2</strain>
    </source>
</reference>
<dbReference type="SUPFAM" id="SSF56112">
    <property type="entry name" value="Protein kinase-like (PK-like)"/>
    <property type="match status" value="1"/>
</dbReference>
<dbReference type="Pfam" id="PF01636">
    <property type="entry name" value="APH"/>
    <property type="match status" value="1"/>
</dbReference>
<keyword evidence="3" id="KW-1185">Reference proteome</keyword>
<sequence>MVTHEIYLLRLQRRSERAADNDLPPTVLFRIAKKTKAMSDISIESEVATMTYIREHTSIPVPRVYAYCPDADNSVGSPFLIISSMPGISMWSQEWEDLDLDSKLRTVRSYAHIMVELSRHTFPKIGSLYFAPEDVSETLTNNKQLAYEIGPIAWPKMCSDIRRTFPIYDRGPWTSARRWLSAAIEDELQLIRLAPDVSLDAYGALSEDIQARHAEALRVLPEMLNQVRNVTGDRWSNGPFYLAHADLSPPNILVDVEGCNAGEIVAIIDWEMASTVPVWSLLCCPDWFANHTPWLPRDKATATAFSEAYVDELHKLGIESNIAGAVTQDQWRRSFAEIALLPWTEVDTAKEWLQDNAMYASRV</sequence>
<dbReference type="Gene3D" id="3.30.200.20">
    <property type="entry name" value="Phosphorylase Kinase, domain 1"/>
    <property type="match status" value="1"/>
</dbReference>
<organism evidence="2 3">
    <name type="scientific">Obba rivulosa</name>
    <dbReference type="NCBI Taxonomy" id="1052685"/>
    <lineage>
        <taxon>Eukaryota</taxon>
        <taxon>Fungi</taxon>
        <taxon>Dikarya</taxon>
        <taxon>Basidiomycota</taxon>
        <taxon>Agaricomycotina</taxon>
        <taxon>Agaricomycetes</taxon>
        <taxon>Polyporales</taxon>
        <taxon>Gelatoporiaceae</taxon>
        <taxon>Obba</taxon>
    </lineage>
</organism>